<dbReference type="InterPro" id="IPR020841">
    <property type="entry name" value="PKS_Beta-ketoAc_synthase_dom"/>
</dbReference>
<feature type="domain" description="Carrier" evidence="9">
    <location>
        <begin position="2453"/>
        <end position="2530"/>
    </location>
</feature>
<dbReference type="FunFam" id="3.40.50.720:FF:000209">
    <property type="entry name" value="Polyketide synthase Pks12"/>
    <property type="match status" value="1"/>
</dbReference>
<evidence type="ECO:0000259" key="10">
    <source>
        <dbReference type="PROSITE" id="PS52004"/>
    </source>
</evidence>
<feature type="active site" description="Proton donor; for dehydratase activity" evidence="8">
    <location>
        <position position="1154"/>
    </location>
</feature>
<dbReference type="Proteomes" id="UP000800094">
    <property type="component" value="Unassembled WGS sequence"/>
</dbReference>
<dbReference type="GO" id="GO:1901336">
    <property type="term" value="P:lactone biosynthetic process"/>
    <property type="evidence" value="ECO:0007669"/>
    <property type="project" value="UniProtKB-ARBA"/>
</dbReference>
<evidence type="ECO:0000256" key="6">
    <source>
        <dbReference type="ARBA" id="ARBA00023268"/>
    </source>
</evidence>
<dbReference type="GO" id="GO:0044550">
    <property type="term" value="P:secondary metabolite biosynthetic process"/>
    <property type="evidence" value="ECO:0007669"/>
    <property type="project" value="TreeGrafter"/>
</dbReference>
<sequence length="2536" mass="276746">MMIEGCSTASCFPEERIHHAAHYSADSGATGTIRAKRAHFVKEDLAAFDSTFFGLTAAEAAAMDPQQRGLLETTYQALENAGVPIEKIHGTATSVHTGCFTADYLMLMGKDPEMMPKYAATGVAAAMLSNRISSFYNLTGPSATIDTACSSSLVALDQACQSLRLRQSSMGIVAGCNLIVSPDLTIGLSNMGFLSPDGVCHSFDHRANGYARGEGFGVVIVKRLSDAVRDGDTVRAVIRATGSNQDGNTPLAQPSKAAQARLISDTYRRAGLDMSETRYIEAHGTGTPVGDPLEAMAIGTSFSAGRSKAEAVYVSSLKANFGHLEGAAGIAGLIKTVLILERGIIPPLACFEKVNPEIDLAFLNIKFPFEPTPWPGRGLRRASVNSFGFGGTNSHVVLDDAYHYMRRHGLRGNHCTRVTVPDHVDRVEKPGDVTSRASASSPISVTTPVVLAWSAGNEWSLSEMLSMYRKSLCERDARMLLSLAHTLLQRRSLLRWRSFAVAYPFQDFGNLDISRPVYSRPSSELSLSFVFTGQGAQWLGMGRELFVYDVFRQSIQDAISYLMGVGCFLHLAGALLGELESQARIDEPGFAQPVCTILQVALVDLLASINIRPSVVIGHSSGEIAAGYAAGAISRESAWKLAYDRGVCSQRLAAKSDIEGAMVSVGLSQSEADNHLRYITEQLGCGDLVVACENSPTNVTVSGRREHVEALAARLEQESIFVRLLKVPVAYHGPHMNLIADSYLQSIGTIDAGASHPHAHTNMVSSVTGERVSSETLRDPAYWVRNMVSPVKFLDSVRLACAERAKRLPNKLDLSHRDVPWTSHILEIGPHATLSGPIRDTLRELVHGNSISYIPTLIRKRDSRGSFLSAVAQLHCAGYQVSLSKLNLAAQPGLSRAIALTDLPNYPFDHTQSFWWESRISRGIRFREFARNLFLGSPVPDWNPLDARWRHILKPNDSSWIHDHKINGRTIFPAAGMLTMAIEAAAQLAGGAEVFAFEISDAIFHSALELSSNSEGVEVQLQMTPHKSTQSRIGPKYKWCLRVYQTEWNEVSRGVIRTIHRDTSSNEIDRKNEESYLSARTTAHFDAVSRRCIAKINGSTLYARLWHRGYHFGPSFARIKASKHSSSGEATAKVAILETQGSESPAVVHPATLDGILQIMLPGVTQGGQETNFSTHIPTRINKMWISKDGLLRKDADSVHVAVKIQKTGFRNTTSDIAALSQDKALRVLVERIETTSIGDGLDALPTPSTATKRLCWNMVYKPDIDRLDPAKLEELLSESEPAANDLGRYFGELDIVLYTFLQDAQQELAESELALCEGHLNNYYRWMKKQLENRCVKAAHLDGNPQGRDAFKRIHHRVRNQHPKISKIYYRAGEELKNILGGHSDPLGVLFQDNDMPDFYECVLEFAAYMVPLGRYLDLLTHKNPSLTVLEVGAGTGGATKHIMKTLARPGSSGYTARYSRYCFTDISPSFFGHAQNFFGAFPNMDYQTFNIEQDPLDQGFESESFDLIIASLVLHATSSLDETLANLRKLLKPGGKLVAMEVTAPDGLVAGFVFGLLPGWWLSKEKHRQERLSPCLTPEEWHEVLISNGFSGVDHVFWDTQDEEHRLLSLLVSTKLDTEPSPEGHEVLSALIAATPGVDSDRVELCQELLKSSGAASTRADLTSISIEANLSSQLLIVFDNPVKPLLQSLSASDFANLRQCLSRASNILWVSSIGASHSNPCTSTIYGLARTLRSENALLNFTVFEAPVSSPLETQRMNFKRVIRHCLSPSRGLEPEIVEKNGVLQIPRVEEDVHLNEQISEQDAGIVQRNVVFGDGNLRLTVQTPGLLDSLRFVQGDTLPQDLGPGEVEVRVKAVGVNFKDCLVALGRVSDDTLGTECAGIVERAGSACSVSVGDRVMVAALDTYRSTIRCEEALVAKLPDGIGFLEAAKVPTNFVTAYHALIEVGRLTEGESVLIHAGAGGTGQAAIQIAQHIKAEVFVTVGSQHKKELVMSTYGIPDGNIFYSRDASFAHGIRRRTGGRGVDLILNSLAGDELRASWGCIAPYGRFLEIGKRDIFSHEKLPMFQFAKNVSFSAVDIAAMTRERPRLIQKALAAVVNLLARKQISVASPLRVFPIHEVEDAFRYLQSGLNAGCAAIDVDQNAIVPAYMSPSCGLCFRADATYVISGGLGGQGRSIARWMCDKGARNLFLLSRQGAHTEEAKVFIAEMHSIGVRVEAPACDITDVCALRRALDFATTNMPPIRGCIQGAMVIRDALFPSMAYTDWTAAITPKVHGSWNLHITLPPDLDFFILLSSASGIIGSGGQANYAAGNTYQDALAAFRLSCGQKAVSFNLSVMNDEGYFTNHQDTLDQYVRFKKLLPMSQTDLFTVLEYYCNPDLSIEEMKSQIVMGLSLPRDITAKGEELPSWVDRPMFSQLRQIKSTNSNAGTPPSTSNTDLSGALSAAKTRTEAITVITHAIREKLSCILSRPLEDIDAGKPMHAHGVDSLVAVELRNWFLKALGTDVPIFEILGGGAIEALGSSVAEKLGSGSLE</sequence>
<dbReference type="InterPro" id="IPR050091">
    <property type="entry name" value="PKS_NRPS_Biosynth_Enz"/>
</dbReference>
<dbReference type="PANTHER" id="PTHR43775">
    <property type="entry name" value="FATTY ACID SYNTHASE"/>
    <property type="match status" value="1"/>
</dbReference>
<evidence type="ECO:0000313" key="12">
    <source>
        <dbReference type="EMBL" id="KAF2248050.1"/>
    </source>
</evidence>
<dbReference type="InterPro" id="IPR016039">
    <property type="entry name" value="Thiolase-like"/>
</dbReference>
<dbReference type="Gene3D" id="3.40.47.10">
    <property type="match status" value="1"/>
</dbReference>
<dbReference type="SMART" id="SM00822">
    <property type="entry name" value="PKS_KR"/>
    <property type="match status" value="1"/>
</dbReference>
<dbReference type="InterPro" id="IPR014031">
    <property type="entry name" value="Ketoacyl_synth_C"/>
</dbReference>
<feature type="region of interest" description="C-terminal hotdog fold" evidence="8">
    <location>
        <begin position="1093"/>
        <end position="1244"/>
    </location>
</feature>
<keyword evidence="4" id="KW-0521">NADP</keyword>
<name>A0A6A6IET6_9PLEO</name>
<dbReference type="SUPFAM" id="SSF51735">
    <property type="entry name" value="NAD(P)-binding Rossmann-fold domains"/>
    <property type="match status" value="2"/>
</dbReference>
<dbReference type="PROSITE" id="PS50075">
    <property type="entry name" value="CARRIER"/>
    <property type="match status" value="1"/>
</dbReference>
<dbReference type="InterPro" id="IPR001227">
    <property type="entry name" value="Ac_transferase_dom_sf"/>
</dbReference>
<reference evidence="12" key="1">
    <citation type="journal article" date="2020" name="Stud. Mycol.">
        <title>101 Dothideomycetes genomes: a test case for predicting lifestyles and emergence of pathogens.</title>
        <authorList>
            <person name="Haridas S."/>
            <person name="Albert R."/>
            <person name="Binder M."/>
            <person name="Bloem J."/>
            <person name="Labutti K."/>
            <person name="Salamov A."/>
            <person name="Andreopoulos B."/>
            <person name="Baker S."/>
            <person name="Barry K."/>
            <person name="Bills G."/>
            <person name="Bluhm B."/>
            <person name="Cannon C."/>
            <person name="Castanera R."/>
            <person name="Culley D."/>
            <person name="Daum C."/>
            <person name="Ezra D."/>
            <person name="Gonzalez J."/>
            <person name="Henrissat B."/>
            <person name="Kuo A."/>
            <person name="Liang C."/>
            <person name="Lipzen A."/>
            <person name="Lutzoni F."/>
            <person name="Magnuson J."/>
            <person name="Mondo S."/>
            <person name="Nolan M."/>
            <person name="Ohm R."/>
            <person name="Pangilinan J."/>
            <person name="Park H.-J."/>
            <person name="Ramirez L."/>
            <person name="Alfaro M."/>
            <person name="Sun H."/>
            <person name="Tritt A."/>
            <person name="Yoshinaga Y."/>
            <person name="Zwiers L.-H."/>
            <person name="Turgeon B."/>
            <person name="Goodwin S."/>
            <person name="Spatafora J."/>
            <person name="Crous P."/>
            <person name="Grigoriev I."/>
        </authorList>
    </citation>
    <scope>NUCLEOTIDE SEQUENCE</scope>
    <source>
        <strain evidence="12">CBS 122368</strain>
    </source>
</reference>
<dbReference type="InterPro" id="IPR013154">
    <property type="entry name" value="ADH-like_N"/>
</dbReference>
<dbReference type="SUPFAM" id="SSF53335">
    <property type="entry name" value="S-adenosyl-L-methionine-dependent methyltransferases"/>
    <property type="match status" value="1"/>
</dbReference>
<feature type="region of interest" description="N-terminal hotdog fold" evidence="8">
    <location>
        <begin position="932"/>
        <end position="1063"/>
    </location>
</feature>
<evidence type="ECO:0000256" key="1">
    <source>
        <dbReference type="ARBA" id="ARBA00022450"/>
    </source>
</evidence>
<dbReference type="Gene3D" id="1.10.1200.10">
    <property type="entry name" value="ACP-like"/>
    <property type="match status" value="1"/>
</dbReference>
<dbReference type="InterPro" id="IPR020806">
    <property type="entry name" value="PKS_PP-bd"/>
</dbReference>
<accession>A0A6A6IET6</accession>
<dbReference type="CDD" id="cd02440">
    <property type="entry name" value="AdoMet_MTases"/>
    <property type="match status" value="1"/>
</dbReference>
<dbReference type="EMBL" id="ML987196">
    <property type="protein sequence ID" value="KAF2248050.1"/>
    <property type="molecule type" value="Genomic_DNA"/>
</dbReference>
<dbReference type="SMART" id="SM00829">
    <property type="entry name" value="PKS_ER"/>
    <property type="match status" value="1"/>
</dbReference>
<protein>
    <submittedName>
        <fullName evidence="12">Uncharacterized protein</fullName>
    </submittedName>
</protein>
<dbReference type="Gene3D" id="3.40.50.150">
    <property type="entry name" value="Vaccinia Virus protein VP39"/>
    <property type="match status" value="1"/>
</dbReference>
<dbReference type="SUPFAM" id="SSF47336">
    <property type="entry name" value="ACP-like"/>
    <property type="match status" value="1"/>
</dbReference>
<dbReference type="Pfam" id="PF14765">
    <property type="entry name" value="PS-DH"/>
    <property type="match status" value="1"/>
</dbReference>
<dbReference type="Gene3D" id="3.10.129.110">
    <property type="entry name" value="Polyketide synthase dehydratase"/>
    <property type="match status" value="1"/>
</dbReference>
<feature type="domain" description="PKS/mFAS DH" evidence="11">
    <location>
        <begin position="932"/>
        <end position="1244"/>
    </location>
</feature>
<dbReference type="InterPro" id="IPR049552">
    <property type="entry name" value="PKS_DH_N"/>
</dbReference>
<dbReference type="InterPro" id="IPR014030">
    <property type="entry name" value="Ketoacyl_synth_N"/>
</dbReference>
<dbReference type="Pfam" id="PF00550">
    <property type="entry name" value="PP-binding"/>
    <property type="match status" value="1"/>
</dbReference>
<dbReference type="Pfam" id="PF23114">
    <property type="entry name" value="NAD-bd_HRPKS_sdrA"/>
    <property type="match status" value="1"/>
</dbReference>
<dbReference type="InterPro" id="IPR014043">
    <property type="entry name" value="Acyl_transferase_dom"/>
</dbReference>
<dbReference type="InterPro" id="IPR013968">
    <property type="entry name" value="PKS_KR"/>
</dbReference>
<dbReference type="Pfam" id="PF02801">
    <property type="entry name" value="Ketoacyl-synt_C"/>
    <property type="match status" value="1"/>
</dbReference>
<dbReference type="GO" id="GO:0006633">
    <property type="term" value="P:fatty acid biosynthetic process"/>
    <property type="evidence" value="ECO:0007669"/>
    <property type="project" value="InterPro"/>
</dbReference>
<evidence type="ECO:0000256" key="7">
    <source>
        <dbReference type="ARBA" id="ARBA00023315"/>
    </source>
</evidence>
<keyword evidence="7" id="KW-0012">Acyltransferase</keyword>
<evidence type="ECO:0000256" key="2">
    <source>
        <dbReference type="ARBA" id="ARBA00022553"/>
    </source>
</evidence>
<dbReference type="Gene3D" id="3.40.50.720">
    <property type="entry name" value="NAD(P)-binding Rossmann-like Domain"/>
    <property type="match status" value="2"/>
</dbReference>
<dbReference type="InterPro" id="IPR009081">
    <property type="entry name" value="PP-bd_ACP"/>
</dbReference>
<dbReference type="SMART" id="SM00825">
    <property type="entry name" value="PKS_KS"/>
    <property type="match status" value="1"/>
</dbReference>
<dbReference type="InterPro" id="IPR018201">
    <property type="entry name" value="Ketoacyl_synth_AS"/>
</dbReference>
<dbReference type="InterPro" id="IPR032821">
    <property type="entry name" value="PKS_assoc"/>
</dbReference>
<dbReference type="Gene3D" id="3.40.366.10">
    <property type="entry name" value="Malonyl-Coenzyme A Acyl Carrier Protein, domain 2"/>
    <property type="match status" value="1"/>
</dbReference>
<keyword evidence="1" id="KW-0596">Phosphopantetheine</keyword>
<proteinExistence type="predicted"/>
<dbReference type="Pfam" id="PF13602">
    <property type="entry name" value="ADH_zinc_N_2"/>
    <property type="match status" value="1"/>
</dbReference>
<dbReference type="InterPro" id="IPR036291">
    <property type="entry name" value="NAD(P)-bd_dom_sf"/>
</dbReference>
<dbReference type="GeneID" id="54578295"/>
<keyword evidence="3" id="KW-0808">Transferase</keyword>
<evidence type="ECO:0000259" key="11">
    <source>
        <dbReference type="PROSITE" id="PS52019"/>
    </source>
</evidence>
<keyword evidence="13" id="KW-1185">Reference proteome</keyword>
<dbReference type="Pfam" id="PF08240">
    <property type="entry name" value="ADH_N"/>
    <property type="match status" value="1"/>
</dbReference>
<dbReference type="SMART" id="SM00823">
    <property type="entry name" value="PKS_PP"/>
    <property type="match status" value="1"/>
</dbReference>
<organism evidence="12 13">
    <name type="scientific">Trematosphaeria pertusa</name>
    <dbReference type="NCBI Taxonomy" id="390896"/>
    <lineage>
        <taxon>Eukaryota</taxon>
        <taxon>Fungi</taxon>
        <taxon>Dikarya</taxon>
        <taxon>Ascomycota</taxon>
        <taxon>Pezizomycotina</taxon>
        <taxon>Dothideomycetes</taxon>
        <taxon>Pleosporomycetidae</taxon>
        <taxon>Pleosporales</taxon>
        <taxon>Massarineae</taxon>
        <taxon>Trematosphaeriaceae</taxon>
        <taxon>Trematosphaeria</taxon>
    </lineage>
</organism>
<dbReference type="InterPro" id="IPR016036">
    <property type="entry name" value="Malonyl_transacylase_ACP-bd"/>
</dbReference>
<dbReference type="Pfam" id="PF00698">
    <property type="entry name" value="Acyl_transf_1"/>
    <property type="match status" value="1"/>
</dbReference>
<dbReference type="PROSITE" id="PS00606">
    <property type="entry name" value="KS3_1"/>
    <property type="match status" value="1"/>
</dbReference>
<dbReference type="PROSITE" id="PS52019">
    <property type="entry name" value="PKS_MFAS_DH"/>
    <property type="match status" value="1"/>
</dbReference>
<dbReference type="GO" id="GO:0004312">
    <property type="term" value="F:fatty acid synthase activity"/>
    <property type="evidence" value="ECO:0007669"/>
    <property type="project" value="TreeGrafter"/>
</dbReference>
<dbReference type="InterPro" id="IPR011032">
    <property type="entry name" value="GroES-like_sf"/>
</dbReference>
<dbReference type="CDD" id="cd00833">
    <property type="entry name" value="PKS"/>
    <property type="match status" value="1"/>
</dbReference>
<evidence type="ECO:0000256" key="5">
    <source>
        <dbReference type="ARBA" id="ARBA00023002"/>
    </source>
</evidence>
<evidence type="ECO:0000256" key="4">
    <source>
        <dbReference type="ARBA" id="ARBA00022857"/>
    </source>
</evidence>
<dbReference type="InterPro" id="IPR056501">
    <property type="entry name" value="NAD-bd_HRPKS_sdrA"/>
</dbReference>
<dbReference type="Gene3D" id="3.90.180.10">
    <property type="entry name" value="Medium-chain alcohol dehydrogenases, catalytic domain"/>
    <property type="match status" value="1"/>
</dbReference>
<dbReference type="InterPro" id="IPR036736">
    <property type="entry name" value="ACP-like_sf"/>
</dbReference>
<dbReference type="SUPFAM" id="SSF52151">
    <property type="entry name" value="FabD/lysophospholipase-like"/>
    <property type="match status" value="1"/>
</dbReference>
<dbReference type="SUPFAM" id="SSF55048">
    <property type="entry name" value="Probable ACP-binding domain of malonyl-CoA ACP transacylase"/>
    <property type="match status" value="1"/>
</dbReference>
<dbReference type="GO" id="GO:0004315">
    <property type="term" value="F:3-oxoacyl-[acyl-carrier-protein] synthase activity"/>
    <property type="evidence" value="ECO:0007669"/>
    <property type="project" value="InterPro"/>
</dbReference>
<dbReference type="SMART" id="SM00827">
    <property type="entry name" value="PKS_AT"/>
    <property type="match status" value="1"/>
</dbReference>
<gene>
    <name evidence="12" type="ORF">BU26DRAFT_458121</name>
</gene>
<dbReference type="InterPro" id="IPR049551">
    <property type="entry name" value="PKS_DH_C"/>
</dbReference>
<dbReference type="InterPro" id="IPR049900">
    <property type="entry name" value="PKS_mFAS_DH"/>
</dbReference>
<dbReference type="InterPro" id="IPR029063">
    <property type="entry name" value="SAM-dependent_MTases_sf"/>
</dbReference>
<keyword evidence="5" id="KW-0560">Oxidoreductase</keyword>
<evidence type="ECO:0000313" key="13">
    <source>
        <dbReference type="Proteomes" id="UP000800094"/>
    </source>
</evidence>
<dbReference type="GO" id="GO:0031177">
    <property type="term" value="F:phosphopantetheine binding"/>
    <property type="evidence" value="ECO:0007669"/>
    <property type="project" value="InterPro"/>
</dbReference>
<dbReference type="PANTHER" id="PTHR43775:SF29">
    <property type="entry name" value="ASPERFURANONE POLYKETIDE SYNTHASE AFOG-RELATED"/>
    <property type="match status" value="1"/>
</dbReference>
<evidence type="ECO:0000256" key="3">
    <source>
        <dbReference type="ARBA" id="ARBA00022679"/>
    </source>
</evidence>
<dbReference type="Pfam" id="PF08659">
    <property type="entry name" value="KR"/>
    <property type="match status" value="1"/>
</dbReference>
<dbReference type="GO" id="GO:0016491">
    <property type="term" value="F:oxidoreductase activity"/>
    <property type="evidence" value="ECO:0007669"/>
    <property type="project" value="UniProtKB-KW"/>
</dbReference>
<keyword evidence="6" id="KW-0511">Multifunctional enzyme</keyword>
<feature type="active site" description="Proton acceptor; for dehydratase activity" evidence="8">
    <location>
        <position position="964"/>
    </location>
</feature>
<dbReference type="Pfam" id="PF08242">
    <property type="entry name" value="Methyltransf_12"/>
    <property type="match status" value="1"/>
</dbReference>
<dbReference type="RefSeq" id="XP_033683054.1">
    <property type="nucleotide sequence ID" value="XM_033824965.1"/>
</dbReference>
<dbReference type="PROSITE" id="PS52004">
    <property type="entry name" value="KS3_2"/>
    <property type="match status" value="1"/>
</dbReference>
<dbReference type="InterPro" id="IPR057326">
    <property type="entry name" value="KR_dom"/>
</dbReference>
<dbReference type="CDD" id="cd05195">
    <property type="entry name" value="enoyl_red"/>
    <property type="match status" value="1"/>
</dbReference>
<dbReference type="Pfam" id="PF16197">
    <property type="entry name" value="KAsynt_C_assoc"/>
    <property type="match status" value="1"/>
</dbReference>
<feature type="domain" description="Ketosynthase family 3 (KS3)" evidence="10">
    <location>
        <begin position="1"/>
        <end position="400"/>
    </location>
</feature>
<evidence type="ECO:0000256" key="8">
    <source>
        <dbReference type="PROSITE-ProRule" id="PRU01363"/>
    </source>
</evidence>
<dbReference type="SMART" id="SM00826">
    <property type="entry name" value="PKS_DH"/>
    <property type="match status" value="1"/>
</dbReference>
<dbReference type="Pfam" id="PF21089">
    <property type="entry name" value="PKS_DH_N"/>
    <property type="match status" value="1"/>
</dbReference>
<dbReference type="SUPFAM" id="SSF50129">
    <property type="entry name" value="GroES-like"/>
    <property type="match status" value="1"/>
</dbReference>
<dbReference type="Pfam" id="PF00109">
    <property type="entry name" value="ketoacyl-synt"/>
    <property type="match status" value="1"/>
</dbReference>
<dbReference type="SUPFAM" id="SSF53901">
    <property type="entry name" value="Thiolase-like"/>
    <property type="match status" value="1"/>
</dbReference>
<dbReference type="InterPro" id="IPR020843">
    <property type="entry name" value="ER"/>
</dbReference>
<evidence type="ECO:0000259" key="9">
    <source>
        <dbReference type="PROSITE" id="PS50075"/>
    </source>
</evidence>
<keyword evidence="2" id="KW-0597">Phosphoprotein</keyword>
<dbReference type="InterPro" id="IPR020807">
    <property type="entry name" value="PKS_DH"/>
</dbReference>
<dbReference type="InterPro" id="IPR016035">
    <property type="entry name" value="Acyl_Trfase/lysoPLipase"/>
</dbReference>
<dbReference type="InterPro" id="IPR013217">
    <property type="entry name" value="Methyltransf_12"/>
</dbReference>
<dbReference type="InterPro" id="IPR042104">
    <property type="entry name" value="PKS_dehydratase_sf"/>
</dbReference>
<dbReference type="OrthoDB" id="329835at2759"/>